<evidence type="ECO:0000256" key="4">
    <source>
        <dbReference type="ARBA" id="ARBA00022729"/>
    </source>
</evidence>
<evidence type="ECO:0000256" key="6">
    <source>
        <dbReference type="ARBA" id="ARBA00022833"/>
    </source>
</evidence>
<evidence type="ECO:0000256" key="3">
    <source>
        <dbReference type="ARBA" id="ARBA00022723"/>
    </source>
</evidence>
<evidence type="ECO:0000313" key="9">
    <source>
        <dbReference type="EMBL" id="BBH86574.1"/>
    </source>
</evidence>
<dbReference type="SMART" id="SM00770">
    <property type="entry name" value="Zn_dep_PLPC"/>
    <property type="match status" value="1"/>
</dbReference>
<dbReference type="PROSITE" id="PS51346">
    <property type="entry name" value="PROKAR_ZN_DEPEND_PLPC_2"/>
    <property type="match status" value="1"/>
</dbReference>
<gene>
    <name evidence="9" type="ORF">KTC_13250</name>
</gene>
<dbReference type="AlphaFoldDB" id="A0A455SNC9"/>
<dbReference type="GO" id="GO:0008270">
    <property type="term" value="F:zinc ion binding"/>
    <property type="evidence" value="ECO:0007669"/>
    <property type="project" value="InterPro"/>
</dbReference>
<evidence type="ECO:0000256" key="7">
    <source>
        <dbReference type="ARBA" id="ARBA00031285"/>
    </source>
</evidence>
<protein>
    <recommendedName>
        <fullName evidence="2">Phospholipase C</fullName>
        <ecNumber evidence="1">3.1.4.3</ecNumber>
    </recommendedName>
    <alternativeName>
        <fullName evidence="7">Phosphatidylcholine cholinephosphohydrolase</fullName>
    </alternativeName>
</protein>
<evidence type="ECO:0000256" key="5">
    <source>
        <dbReference type="ARBA" id="ARBA00022801"/>
    </source>
</evidence>
<dbReference type="GO" id="GO:0034480">
    <property type="term" value="F:phosphatidylcholine phospholipase C activity"/>
    <property type="evidence" value="ECO:0007669"/>
    <property type="project" value="UniProtKB-EC"/>
</dbReference>
<evidence type="ECO:0000256" key="1">
    <source>
        <dbReference type="ARBA" id="ARBA00012018"/>
    </source>
</evidence>
<proteinExistence type="predicted"/>
<evidence type="ECO:0000256" key="2">
    <source>
        <dbReference type="ARBA" id="ARBA00018391"/>
    </source>
</evidence>
<dbReference type="InterPro" id="IPR008947">
    <property type="entry name" value="PLipase_C/P1_nuclease_dom_sf"/>
</dbReference>
<evidence type="ECO:0000259" key="8">
    <source>
        <dbReference type="PROSITE" id="PS51346"/>
    </source>
</evidence>
<dbReference type="CDD" id="cd11009">
    <property type="entry name" value="Zn_dep_PLPC"/>
    <property type="match status" value="1"/>
</dbReference>
<sequence length="306" mass="34789">MHFSGTMHSTELLMKATKSAYHLLDTTVLPILKQEQEEQLNPFSERESTHWWMVSCAADLVRDEGEAGRRLYALVKPHQGRCGAAFHDALCLGLLDADKKAPFNDPLLPGGLMPTWKSHFYDPDTGTNWLGETAPTAVTNGELYYHLAHATWLNGDVERAGYYFGLSLHYMTDVTQPMHAANFTWLSSRDFGYHTDFEVYAREARLSIAPPTGYHPLITGADVRSYIAAVARYIKDGYYAQVCRPEWTHTYKRDLMTTQLWDERVGSCLPALFSDAIQLTAGYMLLWMKHLIRLAYDEKAAFAMNY</sequence>
<dbReference type="EC" id="3.1.4.3" evidence="1"/>
<reference evidence="9" key="1">
    <citation type="submission" date="2018-12" db="EMBL/GenBank/DDBJ databases">
        <title>Novel natural products biosynthetic potential of the class Ktedonobacteria.</title>
        <authorList>
            <person name="Zheng Y."/>
            <person name="Saitou A."/>
            <person name="Wang C.M."/>
            <person name="Toyoda A."/>
            <person name="Minakuchi Y."/>
            <person name="Sekiguchi Y."/>
            <person name="Ueda K."/>
            <person name="Takano H."/>
            <person name="Sakai Y."/>
            <person name="Yokota A."/>
            <person name="Yabe S."/>
        </authorList>
    </citation>
    <scope>NUCLEOTIDE SEQUENCE</scope>
    <source>
        <strain evidence="9">COM3</strain>
    </source>
</reference>
<keyword evidence="3" id="KW-0479">Metal-binding</keyword>
<dbReference type="InterPro" id="IPR001531">
    <property type="entry name" value="Zn_PLipaseC"/>
</dbReference>
<keyword evidence="4" id="KW-0732">Signal</keyword>
<dbReference type="Pfam" id="PF00882">
    <property type="entry name" value="Zn_dep_PLPC"/>
    <property type="match status" value="1"/>
</dbReference>
<dbReference type="SUPFAM" id="SSF48537">
    <property type="entry name" value="Phospholipase C/P1 nuclease"/>
    <property type="match status" value="1"/>
</dbReference>
<dbReference type="InterPro" id="IPR029002">
    <property type="entry name" value="PLPC/GPLD1"/>
</dbReference>
<feature type="domain" description="Zn-dependent PLC" evidence="8">
    <location>
        <begin position="37"/>
        <end position="298"/>
    </location>
</feature>
<keyword evidence="6" id="KW-0862">Zinc</keyword>
<organism evidence="9">
    <name type="scientific">Thermosporothrix sp. COM3</name>
    <dbReference type="NCBI Taxonomy" id="2490863"/>
    <lineage>
        <taxon>Bacteria</taxon>
        <taxon>Bacillati</taxon>
        <taxon>Chloroflexota</taxon>
        <taxon>Ktedonobacteria</taxon>
        <taxon>Ktedonobacterales</taxon>
        <taxon>Thermosporotrichaceae</taxon>
        <taxon>Thermosporothrix</taxon>
    </lineage>
</organism>
<dbReference type="Gene3D" id="1.10.575.10">
    <property type="entry name" value="P1 Nuclease"/>
    <property type="match status" value="1"/>
</dbReference>
<dbReference type="EMBL" id="AP019376">
    <property type="protein sequence ID" value="BBH86574.1"/>
    <property type="molecule type" value="Genomic_DNA"/>
</dbReference>
<name>A0A455SNC9_9CHLR</name>
<keyword evidence="5" id="KW-0378">Hydrolase</keyword>
<dbReference type="PRINTS" id="PR00479">
    <property type="entry name" value="PRPHPHLPASEC"/>
</dbReference>
<accession>A0A455SNC9</accession>